<evidence type="ECO:0000313" key="4">
    <source>
        <dbReference type="EMBL" id="MDO7906950.1"/>
    </source>
</evidence>
<dbReference type="Pfam" id="PF00583">
    <property type="entry name" value="Acetyltransf_1"/>
    <property type="match status" value="1"/>
</dbReference>
<sequence length="166" mass="18663">MDIRILVPQDAEIYRKLRLEALRTHPEAYGSSAEEEGAMPSEAFEQRLAGGDALTFGAWENGELIGITTLVRESSMKMRHRCNIYAVYVSSAHRGKGIARLLMNAVIEQARAYEGTEQIYLTVVSANEPAKRLYQSLGFRTYGTDLRALKIGNTYVDEEMMVLQLQ</sequence>
<comment type="caution">
    <text evidence="4">The sequence shown here is derived from an EMBL/GenBank/DDBJ whole genome shotgun (WGS) entry which is preliminary data.</text>
</comment>
<dbReference type="InterPro" id="IPR000182">
    <property type="entry name" value="GNAT_dom"/>
</dbReference>
<evidence type="ECO:0000256" key="1">
    <source>
        <dbReference type="ARBA" id="ARBA00022679"/>
    </source>
</evidence>
<dbReference type="InterPro" id="IPR016181">
    <property type="entry name" value="Acyl_CoA_acyltransferase"/>
</dbReference>
<dbReference type="CDD" id="cd04301">
    <property type="entry name" value="NAT_SF"/>
    <property type="match status" value="1"/>
</dbReference>
<evidence type="ECO:0000256" key="2">
    <source>
        <dbReference type="ARBA" id="ARBA00023315"/>
    </source>
</evidence>
<accession>A0ABT9CCG3</accession>
<organism evidence="4 5">
    <name type="scientific">Paenibacillus lacisoli</name>
    <dbReference type="NCBI Taxonomy" id="3064525"/>
    <lineage>
        <taxon>Bacteria</taxon>
        <taxon>Bacillati</taxon>
        <taxon>Bacillota</taxon>
        <taxon>Bacilli</taxon>
        <taxon>Bacillales</taxon>
        <taxon>Paenibacillaceae</taxon>
        <taxon>Paenibacillus</taxon>
    </lineage>
</organism>
<gene>
    <name evidence="4" type="ORF">Q5741_11040</name>
</gene>
<dbReference type="EMBL" id="JAUQTB010000005">
    <property type="protein sequence ID" value="MDO7906950.1"/>
    <property type="molecule type" value="Genomic_DNA"/>
</dbReference>
<reference evidence="4 5" key="1">
    <citation type="submission" date="2023-07" db="EMBL/GenBank/DDBJ databases">
        <title>Paenibacillus sp. JX-17 nov. isolated from soil.</title>
        <authorList>
            <person name="Wan Y."/>
            <person name="Liu B."/>
        </authorList>
    </citation>
    <scope>NUCLEOTIDE SEQUENCE [LARGE SCALE GENOMIC DNA]</scope>
    <source>
        <strain evidence="4 5">JX-17</strain>
    </source>
</reference>
<feature type="domain" description="N-acetyltransferase" evidence="3">
    <location>
        <begin position="1"/>
        <end position="162"/>
    </location>
</feature>
<keyword evidence="2" id="KW-0012">Acyltransferase</keyword>
<dbReference type="PROSITE" id="PS51186">
    <property type="entry name" value="GNAT"/>
    <property type="match status" value="1"/>
</dbReference>
<dbReference type="RefSeq" id="WP_305024152.1">
    <property type="nucleotide sequence ID" value="NZ_JAUQTB010000005.1"/>
</dbReference>
<dbReference type="PANTHER" id="PTHR43420">
    <property type="entry name" value="ACETYLTRANSFERASE"/>
    <property type="match status" value="1"/>
</dbReference>
<dbReference type="Gene3D" id="3.40.630.30">
    <property type="match status" value="1"/>
</dbReference>
<keyword evidence="1" id="KW-0808">Transferase</keyword>
<protein>
    <submittedName>
        <fullName evidence="4">GNAT family N-acetyltransferase</fullName>
    </submittedName>
</protein>
<evidence type="ECO:0000259" key="3">
    <source>
        <dbReference type="PROSITE" id="PS51186"/>
    </source>
</evidence>
<keyword evidence="5" id="KW-1185">Reference proteome</keyword>
<proteinExistence type="predicted"/>
<evidence type="ECO:0000313" key="5">
    <source>
        <dbReference type="Proteomes" id="UP001240171"/>
    </source>
</evidence>
<dbReference type="InterPro" id="IPR050680">
    <property type="entry name" value="YpeA/RimI_acetyltransf"/>
</dbReference>
<dbReference type="Proteomes" id="UP001240171">
    <property type="component" value="Unassembled WGS sequence"/>
</dbReference>
<dbReference type="SUPFAM" id="SSF55729">
    <property type="entry name" value="Acyl-CoA N-acyltransferases (Nat)"/>
    <property type="match status" value="1"/>
</dbReference>
<name>A0ABT9CCG3_9BACL</name>
<dbReference type="PANTHER" id="PTHR43420:SF47">
    <property type="entry name" value="N-ACETYLTRANSFERASE DOMAIN-CONTAINING PROTEIN"/>
    <property type="match status" value="1"/>
</dbReference>